<name>A0A2V4NAX0_9RHOB</name>
<gene>
    <name evidence="1" type="ORF">DI396_13665</name>
</gene>
<protein>
    <submittedName>
        <fullName evidence="1">Uncharacterized protein</fullName>
    </submittedName>
</protein>
<reference evidence="1 2" key="1">
    <citation type="submission" date="2018-05" db="EMBL/GenBank/DDBJ databases">
        <title>Oceanovita maritima gen. nov., sp. nov., a marine bacterium in the family Rhodobacteraceae isolated from surface seawater of Lundu port Xiamen, China.</title>
        <authorList>
            <person name="Hetharua B.H."/>
            <person name="Min D."/>
            <person name="Liao H."/>
            <person name="Tian Y."/>
        </authorList>
    </citation>
    <scope>NUCLEOTIDE SEQUENCE [LARGE SCALE GENOMIC DNA]</scope>
    <source>
        <strain evidence="1 2">FSX-11</strain>
    </source>
</reference>
<proteinExistence type="predicted"/>
<evidence type="ECO:0000313" key="2">
    <source>
        <dbReference type="Proteomes" id="UP000248012"/>
    </source>
</evidence>
<evidence type="ECO:0000313" key="1">
    <source>
        <dbReference type="EMBL" id="PYC46760.1"/>
    </source>
</evidence>
<keyword evidence="2" id="KW-1185">Reference proteome</keyword>
<organism evidence="1 2">
    <name type="scientific">Litorivita pollutaquae</name>
    <dbReference type="NCBI Taxonomy" id="2200892"/>
    <lineage>
        <taxon>Bacteria</taxon>
        <taxon>Pseudomonadati</taxon>
        <taxon>Pseudomonadota</taxon>
        <taxon>Alphaproteobacteria</taxon>
        <taxon>Rhodobacterales</taxon>
        <taxon>Paracoccaceae</taxon>
        <taxon>Litorivita</taxon>
    </lineage>
</organism>
<accession>A0A2V4NAX0</accession>
<comment type="caution">
    <text evidence="1">The sequence shown here is derived from an EMBL/GenBank/DDBJ whole genome shotgun (WGS) entry which is preliminary data.</text>
</comment>
<dbReference type="AlphaFoldDB" id="A0A2V4NAX0"/>
<dbReference type="EMBL" id="QFVT01000010">
    <property type="protein sequence ID" value="PYC46760.1"/>
    <property type="molecule type" value="Genomic_DNA"/>
</dbReference>
<sequence>MHVKRRPETLEIHPGVLPLLCSNIHRRSSTLTESKRYKVFAWHLGISGIFDESAATITCMGQSTQAATAE</sequence>
<dbReference type="Proteomes" id="UP000248012">
    <property type="component" value="Unassembled WGS sequence"/>
</dbReference>